<keyword evidence="7 9" id="KW-0067">ATP-binding</keyword>
<gene>
    <name evidence="9" type="ORF">HKX02_23645</name>
</gene>
<keyword evidence="10" id="KW-1185">Reference proteome</keyword>
<feature type="domain" description="ABC transporter" evidence="8">
    <location>
        <begin position="21"/>
        <end position="523"/>
    </location>
</feature>
<keyword evidence="4" id="KW-0762">Sugar transport</keyword>
<dbReference type="InterPro" id="IPR027417">
    <property type="entry name" value="P-loop_NTPase"/>
</dbReference>
<dbReference type="InterPro" id="IPR050107">
    <property type="entry name" value="ABC_carbohydrate_import_ATPase"/>
</dbReference>
<keyword evidence="3" id="KW-0813">Transport</keyword>
<dbReference type="Gene3D" id="3.40.50.300">
    <property type="entry name" value="P-loop containing nucleotide triphosphate hydrolases"/>
    <property type="match status" value="2"/>
</dbReference>
<evidence type="ECO:0000256" key="7">
    <source>
        <dbReference type="ARBA" id="ARBA00022840"/>
    </source>
</evidence>
<dbReference type="AlphaFoldDB" id="A0A849KY58"/>
<evidence type="ECO:0000256" key="4">
    <source>
        <dbReference type="ARBA" id="ARBA00022597"/>
    </source>
</evidence>
<dbReference type="EMBL" id="JABFCY010000021">
    <property type="protein sequence ID" value="NNU63224.1"/>
    <property type="molecule type" value="Genomic_DNA"/>
</dbReference>
<dbReference type="CDD" id="cd03216">
    <property type="entry name" value="ABC_Carb_Monos_I"/>
    <property type="match status" value="1"/>
</dbReference>
<evidence type="ECO:0000256" key="5">
    <source>
        <dbReference type="ARBA" id="ARBA00022737"/>
    </source>
</evidence>
<accession>A0A849KY58</accession>
<dbReference type="Proteomes" id="UP000574931">
    <property type="component" value="Unassembled WGS sequence"/>
</dbReference>
<dbReference type="SUPFAM" id="SSF52540">
    <property type="entry name" value="P-loop containing nucleoside triphosphate hydrolases"/>
    <property type="match status" value="2"/>
</dbReference>
<organism evidence="9 10">
    <name type="scientific">Ochrobactrum soli</name>
    <dbReference type="NCBI Taxonomy" id="2448455"/>
    <lineage>
        <taxon>Bacteria</taxon>
        <taxon>Pseudomonadati</taxon>
        <taxon>Pseudomonadota</taxon>
        <taxon>Alphaproteobacteria</taxon>
        <taxon>Hyphomicrobiales</taxon>
        <taxon>Brucellaceae</taxon>
        <taxon>Brucella/Ochrobactrum group</taxon>
        <taxon>Ochrobactrum</taxon>
    </lineage>
</organism>
<dbReference type="InterPro" id="IPR003593">
    <property type="entry name" value="AAA+_ATPase"/>
</dbReference>
<dbReference type="RefSeq" id="WP_171319556.1">
    <property type="nucleotide sequence ID" value="NZ_JABFCY010000021.1"/>
</dbReference>
<evidence type="ECO:0000256" key="2">
    <source>
        <dbReference type="ARBA" id="ARBA00005417"/>
    </source>
</evidence>
<dbReference type="PANTHER" id="PTHR43790">
    <property type="entry name" value="CARBOHYDRATE TRANSPORT ATP-BINDING PROTEIN MG119-RELATED"/>
    <property type="match status" value="1"/>
</dbReference>
<dbReference type="SMART" id="SM00382">
    <property type="entry name" value="AAA"/>
    <property type="match status" value="2"/>
</dbReference>
<name>A0A849KY58_9HYPH</name>
<dbReference type="GO" id="GO:0005886">
    <property type="term" value="C:plasma membrane"/>
    <property type="evidence" value="ECO:0007669"/>
    <property type="project" value="UniProtKB-SubCell"/>
</dbReference>
<keyword evidence="5" id="KW-0677">Repeat</keyword>
<dbReference type="PROSITE" id="PS50893">
    <property type="entry name" value="ABC_TRANSPORTER_2"/>
    <property type="match status" value="1"/>
</dbReference>
<dbReference type="PROSITE" id="PS00211">
    <property type="entry name" value="ABC_TRANSPORTER_1"/>
    <property type="match status" value="1"/>
</dbReference>
<dbReference type="PANTHER" id="PTHR43790:SF9">
    <property type="entry name" value="GALACTOFURANOSE TRANSPORTER ATP-BINDING PROTEIN YTFR"/>
    <property type="match status" value="1"/>
</dbReference>
<comment type="subcellular location">
    <subcellularLocation>
        <location evidence="1">Cell inner membrane</location>
    </subcellularLocation>
</comment>
<protein>
    <submittedName>
        <fullName evidence="9">Sugar ABC transporter ATP-binding protein</fullName>
    </submittedName>
</protein>
<evidence type="ECO:0000313" key="10">
    <source>
        <dbReference type="Proteomes" id="UP000574931"/>
    </source>
</evidence>
<sequence>MSIAPEEANPEQALQGVVPALLVSKIAKTFGGARALKGIDFSVAPGEVHGLLGQNGSGKSTFVKILSGFHAPDAGGSISVFGRSLELPMRAGAFRDYQMAFVHQHLGLVPSLSVLENMRVATITGQNTWIDWRVERKAASEALERFNIDMDLEGRISALSQTDRALIAIVRAAEDLRIASEQSGRRGILVLDEPTPFLPKEGVARLFKLVRRISAHGDSVIFISHDIDEVREITDRATILRDGLVSGTLVTKDAGHDDFVESIIGRRVVRTTTALPASGPSAIRVHIKDIAEPELNVPEMRVAQGEILGMTGLIGSGYEKIPYLLFGATKTGSGTLVLDGQEINLTSASPKRSVNLGMALLPADRPKASGAMSLSVTDNMQVLSLGRFMGRFGLRRAEMVKRSKELGVQYEVRPNDPSLNLGALSGGNAQKVLLAKWLIRSPKFLMLDEPTQGVDVGTRQQVFDVIRKAAEGGAAVICASSDFEQLADLCTRVLVFSKGRVATELSGSEITKDTIAEACYGHTSINAA</sequence>
<dbReference type="GO" id="GO:0005524">
    <property type="term" value="F:ATP binding"/>
    <property type="evidence" value="ECO:0007669"/>
    <property type="project" value="UniProtKB-KW"/>
</dbReference>
<proteinExistence type="inferred from homology"/>
<evidence type="ECO:0000313" key="9">
    <source>
        <dbReference type="EMBL" id="NNU63224.1"/>
    </source>
</evidence>
<keyword evidence="6" id="KW-0547">Nucleotide-binding</keyword>
<dbReference type="InterPro" id="IPR003439">
    <property type="entry name" value="ABC_transporter-like_ATP-bd"/>
</dbReference>
<reference evidence="9 10" key="1">
    <citation type="submission" date="2020-05" db="EMBL/GenBank/DDBJ databases">
        <title>Draft Genome Sequence of Ochrobactrum soli Isolated from Stable Fly Gut.</title>
        <authorList>
            <person name="Pileggi M.T."/>
            <person name="Vazhakkala L.J."/>
            <person name="Wong C.N."/>
        </authorList>
    </citation>
    <scope>NUCLEOTIDE SEQUENCE [LARGE SCALE GENOMIC DNA]</scope>
    <source>
        <strain evidence="9 10">MTP-C0764</strain>
    </source>
</reference>
<comment type="similarity">
    <text evidence="2">Belongs to the ABC transporter superfamily.</text>
</comment>
<dbReference type="InterPro" id="IPR017871">
    <property type="entry name" value="ABC_transporter-like_CS"/>
</dbReference>
<evidence type="ECO:0000256" key="1">
    <source>
        <dbReference type="ARBA" id="ARBA00004533"/>
    </source>
</evidence>
<dbReference type="Pfam" id="PF00005">
    <property type="entry name" value="ABC_tran"/>
    <property type="match status" value="2"/>
</dbReference>
<evidence type="ECO:0000256" key="6">
    <source>
        <dbReference type="ARBA" id="ARBA00022741"/>
    </source>
</evidence>
<evidence type="ECO:0000259" key="8">
    <source>
        <dbReference type="PROSITE" id="PS50893"/>
    </source>
</evidence>
<dbReference type="GO" id="GO:0016887">
    <property type="term" value="F:ATP hydrolysis activity"/>
    <property type="evidence" value="ECO:0007669"/>
    <property type="project" value="InterPro"/>
</dbReference>
<comment type="caution">
    <text evidence="9">The sequence shown here is derived from an EMBL/GenBank/DDBJ whole genome shotgun (WGS) entry which is preliminary data.</text>
</comment>
<dbReference type="CDD" id="cd03215">
    <property type="entry name" value="ABC_Carb_Monos_II"/>
    <property type="match status" value="1"/>
</dbReference>
<evidence type="ECO:0000256" key="3">
    <source>
        <dbReference type="ARBA" id="ARBA00022448"/>
    </source>
</evidence>